<dbReference type="eggNOG" id="COG2021">
    <property type="taxonomic scope" value="Bacteria"/>
</dbReference>
<protein>
    <recommendedName>
        <fullName evidence="4">AB hydrolase-1 domain-containing protein</fullName>
    </recommendedName>
</protein>
<dbReference type="InterPro" id="IPR008220">
    <property type="entry name" value="HAT_MetX-like"/>
</dbReference>
<name>W0RGJ7_9BACT</name>
<feature type="signal peptide" evidence="3">
    <location>
        <begin position="1"/>
        <end position="18"/>
    </location>
</feature>
<proteinExistence type="predicted"/>
<dbReference type="STRING" id="861299.J421_2025"/>
<dbReference type="EMBL" id="CP007128">
    <property type="protein sequence ID" value="AHG89562.1"/>
    <property type="molecule type" value="Genomic_DNA"/>
</dbReference>
<dbReference type="NCBIfam" id="NF005071">
    <property type="entry name" value="PRK06489.1"/>
    <property type="match status" value="1"/>
</dbReference>
<dbReference type="OrthoDB" id="9800754at2"/>
<keyword evidence="6" id="KW-1185">Reference proteome</keyword>
<evidence type="ECO:0000256" key="1">
    <source>
        <dbReference type="ARBA" id="ARBA00022679"/>
    </source>
</evidence>
<dbReference type="KEGG" id="gba:J421_2025"/>
<evidence type="ECO:0000256" key="2">
    <source>
        <dbReference type="PIRSR" id="PIRSR000443-1"/>
    </source>
</evidence>
<dbReference type="InterPro" id="IPR029058">
    <property type="entry name" value="AB_hydrolase_fold"/>
</dbReference>
<dbReference type="PANTHER" id="PTHR32268">
    <property type="entry name" value="HOMOSERINE O-ACETYLTRANSFERASE"/>
    <property type="match status" value="1"/>
</dbReference>
<evidence type="ECO:0000256" key="3">
    <source>
        <dbReference type="SAM" id="SignalP"/>
    </source>
</evidence>
<dbReference type="SUPFAM" id="SSF53474">
    <property type="entry name" value="alpha/beta-Hydrolases"/>
    <property type="match status" value="1"/>
</dbReference>
<dbReference type="AlphaFoldDB" id="W0RGJ7"/>
<dbReference type="GO" id="GO:0009092">
    <property type="term" value="P:homoserine metabolic process"/>
    <property type="evidence" value="ECO:0007669"/>
    <property type="project" value="TreeGrafter"/>
</dbReference>
<evidence type="ECO:0000313" key="5">
    <source>
        <dbReference type="EMBL" id="AHG89562.1"/>
    </source>
</evidence>
<feature type="active site" evidence="2">
    <location>
        <position position="301"/>
    </location>
</feature>
<feature type="chain" id="PRO_5004795523" description="AB hydrolase-1 domain-containing protein" evidence="3">
    <location>
        <begin position="19"/>
        <end position="358"/>
    </location>
</feature>
<dbReference type="Proteomes" id="UP000019151">
    <property type="component" value="Chromosome"/>
</dbReference>
<keyword evidence="3" id="KW-0732">Signal</keyword>
<dbReference type="GO" id="GO:0009086">
    <property type="term" value="P:methionine biosynthetic process"/>
    <property type="evidence" value="ECO:0007669"/>
    <property type="project" value="TreeGrafter"/>
</dbReference>
<feature type="active site" description="Nucleophile" evidence="2">
    <location>
        <position position="159"/>
    </location>
</feature>
<dbReference type="PATRIC" id="fig|861299.3.peg.2062"/>
<dbReference type="Pfam" id="PF00561">
    <property type="entry name" value="Abhydrolase_1"/>
    <property type="match status" value="1"/>
</dbReference>
<evidence type="ECO:0000259" key="4">
    <source>
        <dbReference type="Pfam" id="PF00561"/>
    </source>
</evidence>
<dbReference type="RefSeq" id="WP_025411057.1">
    <property type="nucleotide sequence ID" value="NZ_CP007128.1"/>
</dbReference>
<dbReference type="InterPro" id="IPR000073">
    <property type="entry name" value="AB_hydrolase_1"/>
</dbReference>
<keyword evidence="1" id="KW-0808">Transferase</keyword>
<feature type="domain" description="AB hydrolase-1" evidence="4">
    <location>
        <begin position="68"/>
        <end position="327"/>
    </location>
</feature>
<feature type="active site" evidence="2">
    <location>
        <position position="335"/>
    </location>
</feature>
<dbReference type="HOGENOM" id="CLU_065993_0_0_0"/>
<dbReference type="PIRSF" id="PIRSF000443">
    <property type="entry name" value="Homoser_Ac_trans"/>
    <property type="match status" value="1"/>
</dbReference>
<dbReference type="GO" id="GO:0004414">
    <property type="term" value="F:homoserine O-acetyltransferase activity"/>
    <property type="evidence" value="ECO:0007669"/>
    <property type="project" value="TreeGrafter"/>
</dbReference>
<organism evidence="5 6">
    <name type="scientific">Gemmatirosa kalamazoonensis</name>
    <dbReference type="NCBI Taxonomy" id="861299"/>
    <lineage>
        <taxon>Bacteria</taxon>
        <taxon>Pseudomonadati</taxon>
        <taxon>Gemmatimonadota</taxon>
        <taxon>Gemmatimonadia</taxon>
        <taxon>Gemmatimonadales</taxon>
        <taxon>Gemmatimonadaceae</taxon>
        <taxon>Gemmatirosa</taxon>
    </lineage>
</organism>
<accession>W0RGJ7</accession>
<gene>
    <name evidence="5" type="ORF">J421_2025</name>
</gene>
<dbReference type="PANTHER" id="PTHR32268:SF11">
    <property type="entry name" value="HOMOSERINE O-ACETYLTRANSFERASE"/>
    <property type="match status" value="1"/>
</dbReference>
<evidence type="ECO:0000313" key="6">
    <source>
        <dbReference type="Proteomes" id="UP000019151"/>
    </source>
</evidence>
<reference evidence="5 6" key="1">
    <citation type="journal article" date="2014" name="Genome Announc.">
        <title>Genome Sequence and Methylome of Soil Bacterium Gemmatirosa kalamazoonensis KBS708T, a Member of the Rarely Cultivated Gemmatimonadetes Phylum.</title>
        <authorList>
            <person name="Debruyn J.M."/>
            <person name="Radosevich M."/>
            <person name="Wommack K.E."/>
            <person name="Polson S.W."/>
            <person name="Hauser L.J."/>
            <person name="Fawaz M.N."/>
            <person name="Korlach J."/>
            <person name="Tsai Y.C."/>
        </authorList>
    </citation>
    <scope>NUCLEOTIDE SEQUENCE [LARGE SCALE GENOMIC DNA]</scope>
    <source>
        <strain evidence="5 6">KBS708</strain>
    </source>
</reference>
<dbReference type="Gene3D" id="3.40.50.1820">
    <property type="entry name" value="alpha/beta hydrolase"/>
    <property type="match status" value="1"/>
</dbReference>
<dbReference type="InParanoid" id="W0RGJ7"/>
<sequence>MRRLLLLVGLAAAVPATAQPRQSSPGVTQGDFTTRDFRFESGETLPELRLHFRTLGRPRRDARGVVRNAVLVLHGTGGSGSQFLSPQFVSLYAPGQPFDTSRFYVVLPDDIGHGGSSKPSDGLRMRFPRYGYTDMVRAEHLLLTQALGVNHLRVVLGTSMGCMHAWMWGEAYPDFVDGLVPLACAPTQIAGRNRMMRRLAMDAIRADPAWQNGDYTTPPVQGLRGAIEMLWIMGTAPIQQHAQAPTRDAADSVISAYMQRQLRATDANDFLYQFDSSRDYDPSPKLETIQAPVLAINSADDEVNPPSLGIMERLMPRVPHGRYVLIPESAQTRGHGTHTVAAVWGAQLAAFLGSLPER</sequence>